<dbReference type="Proteomes" id="UP001465755">
    <property type="component" value="Unassembled WGS sequence"/>
</dbReference>
<accession>A0AAW1NQ41</accession>
<dbReference type="AlphaFoldDB" id="A0AAW1NQ41"/>
<keyword evidence="3" id="KW-1185">Reference proteome</keyword>
<protein>
    <submittedName>
        <fullName evidence="2">Uncharacterized protein</fullName>
    </submittedName>
</protein>
<organism evidence="2 3">
    <name type="scientific">Symbiochloris irregularis</name>
    <dbReference type="NCBI Taxonomy" id="706552"/>
    <lineage>
        <taxon>Eukaryota</taxon>
        <taxon>Viridiplantae</taxon>
        <taxon>Chlorophyta</taxon>
        <taxon>core chlorophytes</taxon>
        <taxon>Trebouxiophyceae</taxon>
        <taxon>Trebouxiales</taxon>
        <taxon>Trebouxiaceae</taxon>
        <taxon>Symbiochloris</taxon>
    </lineage>
</organism>
<gene>
    <name evidence="2" type="ORF">WJX73_005854</name>
</gene>
<evidence type="ECO:0000256" key="1">
    <source>
        <dbReference type="SAM" id="MobiDB-lite"/>
    </source>
</evidence>
<name>A0AAW1NQ41_9CHLO</name>
<dbReference type="EMBL" id="JALJOQ010000195">
    <property type="protein sequence ID" value="KAK9790322.1"/>
    <property type="molecule type" value="Genomic_DNA"/>
</dbReference>
<evidence type="ECO:0000313" key="2">
    <source>
        <dbReference type="EMBL" id="KAK9790322.1"/>
    </source>
</evidence>
<feature type="compositionally biased region" description="Basic residues" evidence="1">
    <location>
        <begin position="166"/>
        <end position="175"/>
    </location>
</feature>
<sequence length="175" mass="19224">MRYWTGVCRGAMLNQDTAGGGVDASSAHRPTTVADGELQSMLGSKLRLNSTELQRTDRPALSAEPCELGLHQSPATRREQAKRALTAHTSEDKAAANFDAAMQVSDSEDRRVPCTSNPTHRQHDKSHDRAPLRPVRAPLRRQKGSLNLQSYTKDIGVNSKPMKYVSSHHQRKASG</sequence>
<evidence type="ECO:0000313" key="3">
    <source>
        <dbReference type="Proteomes" id="UP001465755"/>
    </source>
</evidence>
<feature type="region of interest" description="Disordered" evidence="1">
    <location>
        <begin position="67"/>
        <end position="175"/>
    </location>
</feature>
<reference evidence="2 3" key="1">
    <citation type="journal article" date="2024" name="Nat. Commun.">
        <title>Phylogenomics reveals the evolutionary origins of lichenization in chlorophyte algae.</title>
        <authorList>
            <person name="Puginier C."/>
            <person name="Libourel C."/>
            <person name="Otte J."/>
            <person name="Skaloud P."/>
            <person name="Haon M."/>
            <person name="Grisel S."/>
            <person name="Petersen M."/>
            <person name="Berrin J.G."/>
            <person name="Delaux P.M."/>
            <person name="Dal Grande F."/>
            <person name="Keller J."/>
        </authorList>
    </citation>
    <scope>NUCLEOTIDE SEQUENCE [LARGE SCALE GENOMIC DNA]</scope>
    <source>
        <strain evidence="2 3">SAG 2036</strain>
    </source>
</reference>
<proteinExistence type="predicted"/>
<comment type="caution">
    <text evidence="2">The sequence shown here is derived from an EMBL/GenBank/DDBJ whole genome shotgun (WGS) entry which is preliminary data.</text>
</comment>